<dbReference type="GO" id="GO:0008080">
    <property type="term" value="F:N-acetyltransferase activity"/>
    <property type="evidence" value="ECO:0007669"/>
    <property type="project" value="InterPro"/>
</dbReference>
<reference evidence="4" key="1">
    <citation type="submission" date="2016-11" db="UniProtKB">
        <authorList>
            <consortium name="WormBaseParasite"/>
        </authorList>
    </citation>
    <scope>IDENTIFICATION</scope>
</reference>
<dbReference type="InterPro" id="IPR039840">
    <property type="entry name" value="NAA80"/>
</dbReference>
<dbReference type="InterPro" id="IPR000182">
    <property type="entry name" value="GNAT_dom"/>
</dbReference>
<dbReference type="PANTHER" id="PTHR13538">
    <property type="entry name" value="N-ACETYLTRANSFERASE 6"/>
    <property type="match status" value="1"/>
</dbReference>
<evidence type="ECO:0000313" key="4">
    <source>
        <dbReference type="WBParaSite" id="L893_g28873.t1"/>
    </source>
</evidence>
<name>A0A1I7ZRG8_9BILA</name>
<dbReference type="PROSITE" id="PS51186">
    <property type="entry name" value="GNAT"/>
    <property type="match status" value="1"/>
</dbReference>
<evidence type="ECO:0000259" key="2">
    <source>
        <dbReference type="PROSITE" id="PS51186"/>
    </source>
</evidence>
<feature type="compositionally biased region" description="Low complexity" evidence="1">
    <location>
        <begin position="157"/>
        <end position="177"/>
    </location>
</feature>
<dbReference type="GO" id="GO:1905502">
    <property type="term" value="F:acetyl-CoA binding"/>
    <property type="evidence" value="ECO:0007669"/>
    <property type="project" value="TreeGrafter"/>
</dbReference>
<dbReference type="InterPro" id="IPR016181">
    <property type="entry name" value="Acyl_CoA_acyltransferase"/>
</dbReference>
<dbReference type="Pfam" id="PF00583">
    <property type="entry name" value="Acetyltransf_1"/>
    <property type="match status" value="1"/>
</dbReference>
<dbReference type="CDD" id="cd04301">
    <property type="entry name" value="NAT_SF"/>
    <property type="match status" value="1"/>
</dbReference>
<dbReference type="Proteomes" id="UP000095287">
    <property type="component" value="Unplaced"/>
</dbReference>
<organism evidence="3 4">
    <name type="scientific">Steinernema glaseri</name>
    <dbReference type="NCBI Taxonomy" id="37863"/>
    <lineage>
        <taxon>Eukaryota</taxon>
        <taxon>Metazoa</taxon>
        <taxon>Ecdysozoa</taxon>
        <taxon>Nematoda</taxon>
        <taxon>Chromadorea</taxon>
        <taxon>Rhabditida</taxon>
        <taxon>Tylenchina</taxon>
        <taxon>Panagrolaimomorpha</taxon>
        <taxon>Strongyloidoidea</taxon>
        <taxon>Steinernematidae</taxon>
        <taxon>Steinernema</taxon>
    </lineage>
</organism>
<dbReference type="PANTHER" id="PTHR13538:SF4">
    <property type="entry name" value="N-ALPHA-ACETYLTRANSFERASE 80"/>
    <property type="match status" value="1"/>
</dbReference>
<dbReference type="Gene3D" id="3.40.630.30">
    <property type="match status" value="1"/>
</dbReference>
<keyword evidence="3" id="KW-1185">Reference proteome</keyword>
<feature type="compositionally biased region" description="Pro residues" evidence="1">
    <location>
        <begin position="178"/>
        <end position="188"/>
    </location>
</feature>
<evidence type="ECO:0000256" key="1">
    <source>
        <dbReference type="SAM" id="MobiDB-lite"/>
    </source>
</evidence>
<protein>
    <submittedName>
        <fullName evidence="4">N-acetyltransferase domain-containing protein</fullName>
    </submittedName>
</protein>
<proteinExistence type="predicted"/>
<accession>A0A1I7ZRG8</accession>
<feature type="region of interest" description="Disordered" evidence="1">
    <location>
        <begin position="157"/>
        <end position="213"/>
    </location>
</feature>
<evidence type="ECO:0000313" key="3">
    <source>
        <dbReference type="Proteomes" id="UP000095287"/>
    </source>
</evidence>
<feature type="domain" description="N-acetyltransferase" evidence="2">
    <location>
        <begin position="12"/>
        <end position="152"/>
    </location>
</feature>
<dbReference type="AlphaFoldDB" id="A0A1I7ZRG8"/>
<dbReference type="GO" id="GO:0005737">
    <property type="term" value="C:cytoplasm"/>
    <property type="evidence" value="ECO:0007669"/>
    <property type="project" value="TreeGrafter"/>
</dbReference>
<dbReference type="SUPFAM" id="SSF55729">
    <property type="entry name" value="Acyl-CoA N-acyltransferases (Nat)"/>
    <property type="match status" value="1"/>
</dbReference>
<dbReference type="WBParaSite" id="L893_g28873.t1">
    <property type="protein sequence ID" value="L893_g28873.t1"/>
    <property type="gene ID" value="L893_g28873"/>
</dbReference>
<feature type="compositionally biased region" description="Low complexity" evidence="1">
    <location>
        <begin position="189"/>
        <end position="199"/>
    </location>
</feature>
<sequence length="213" mass="23579">MEDRRWFLAPFVDFSHFEDACIAILNKEWPRSRTQRETSFRRSSNRKPPMALLLLSEDGSELGGHARLCGLPQDVDGCWVESVILREDLRGKGVGRLLMELLERKAKEFGFKKMYLSTEDKQKFYERCGFACCPPVLHAGASGSLLAGRNLSLLANAPSSQSAPTSPRPTPATVTNGAPPPPPPPPSTPKQQKAPPSKKFNASTPKQYMVKDL</sequence>